<proteinExistence type="predicted"/>
<dbReference type="EMBL" id="JRPJ02000034">
    <property type="protein sequence ID" value="TLE09194.1"/>
    <property type="molecule type" value="Genomic_DNA"/>
</dbReference>
<dbReference type="RefSeq" id="WP_034563292.1">
    <property type="nucleotide sequence ID" value="NZ_CAMCCI010000107.1"/>
</dbReference>
<dbReference type="AlphaFoldDB" id="A0A4U8U751"/>
<sequence length="61" mass="6872">MENNPKTQSPYISLEFCSCKQDFTQIPITRRDLGNTGTFINYSMVVVGTGSSELLSKYMKT</sequence>
<comment type="caution">
    <text evidence="1">The sequence shown here is derived from an EMBL/GenBank/DDBJ whole genome shotgun (WGS) entry which is preliminary data.</text>
</comment>
<organism evidence="1 2">
    <name type="scientific">Helicobacter bilis</name>
    <dbReference type="NCBI Taxonomy" id="37372"/>
    <lineage>
        <taxon>Bacteria</taxon>
        <taxon>Pseudomonadati</taxon>
        <taxon>Campylobacterota</taxon>
        <taxon>Epsilonproteobacteria</taxon>
        <taxon>Campylobacterales</taxon>
        <taxon>Helicobacteraceae</taxon>
        <taxon>Helicobacter</taxon>
    </lineage>
</organism>
<protein>
    <submittedName>
        <fullName evidence="1">Uncharacterized protein</fullName>
    </submittedName>
</protein>
<reference evidence="1 2" key="1">
    <citation type="journal article" date="2014" name="Genome Announc.">
        <title>Draft genome sequences of eight enterohepatic helicobacter species isolated from both laboratory and wild rodents.</title>
        <authorList>
            <person name="Sheh A."/>
            <person name="Shen Z."/>
            <person name="Fox J.G."/>
        </authorList>
    </citation>
    <scope>NUCLEOTIDE SEQUENCE [LARGE SCALE GENOMIC DNA]</scope>
    <source>
        <strain evidence="1 2">ATCC 49320</strain>
    </source>
</reference>
<dbReference type="Proteomes" id="UP000029857">
    <property type="component" value="Unassembled WGS sequence"/>
</dbReference>
<gene>
    <name evidence="1" type="ORF">LS79_008430</name>
</gene>
<accession>A0A4U8U751</accession>
<evidence type="ECO:0000313" key="2">
    <source>
        <dbReference type="Proteomes" id="UP000029857"/>
    </source>
</evidence>
<evidence type="ECO:0000313" key="1">
    <source>
        <dbReference type="EMBL" id="TLE09194.1"/>
    </source>
</evidence>
<name>A0A4U8U751_9HELI</name>